<dbReference type="InterPro" id="IPR011703">
    <property type="entry name" value="ATPase_AAA-3"/>
</dbReference>
<gene>
    <name evidence="3" type="ORF">bsdtb5_07080</name>
</gene>
<dbReference type="InterPro" id="IPR050764">
    <property type="entry name" value="CbbQ/NirQ/NorQ/GpvN"/>
</dbReference>
<feature type="domain" description="ATPase AAA-3" evidence="1">
    <location>
        <begin position="1"/>
        <end position="130"/>
    </location>
</feature>
<dbReference type="Pfam" id="PF07726">
    <property type="entry name" value="AAA_3"/>
    <property type="match status" value="1"/>
</dbReference>
<dbReference type="PANTHER" id="PTHR42759">
    <property type="entry name" value="MOXR FAMILY PROTEIN"/>
    <property type="match status" value="1"/>
</dbReference>
<sequence length="274" mass="30531">MLLEDVPGVGKTTLANAIARTIDCGFTRIQFTPDTLPSDITGLSIYNMQTGVFEYSKGAIMNNIILADEINRTSPKTQASLLEAMEEGQVSVDGVTYELPKPFMVVATQNPVDYLGTYNLPEAQLDRFLMKLSIGYPSEEDEKTMVLNFLMNQRLQSLEPVVDTNTILKMQDEVKQIQIHNDLISYMIQVIHESRKNSNITLGASPRATLALTRASQAVAYMAGRDYVIPDDLKKMASPVLKHRLMMSPDARLNKQTADTVVETILRKVSVPIF</sequence>
<feature type="domain" description="ChlI/MoxR AAA lid" evidence="2">
    <location>
        <begin position="193"/>
        <end position="265"/>
    </location>
</feature>
<evidence type="ECO:0000259" key="1">
    <source>
        <dbReference type="Pfam" id="PF07726"/>
    </source>
</evidence>
<reference evidence="3 4" key="1">
    <citation type="submission" date="2020-11" db="EMBL/GenBank/DDBJ databases">
        <title>Draft genome sequencing of a Lachnospiraceae strain isolated from anoxic soil subjected to BSD treatment.</title>
        <authorList>
            <person name="Uek A."/>
            <person name="Tonouchi A."/>
        </authorList>
    </citation>
    <scope>NUCLEOTIDE SEQUENCE [LARGE SCALE GENOMIC DNA]</scope>
    <source>
        <strain evidence="3 4">TB5</strain>
    </source>
</reference>
<dbReference type="Pfam" id="PF17863">
    <property type="entry name" value="AAA_lid_2"/>
    <property type="match status" value="1"/>
</dbReference>
<dbReference type="KEGG" id="ahb:bsdtb5_07080"/>
<protein>
    <submittedName>
        <fullName evidence="3">ATPase</fullName>
    </submittedName>
</protein>
<dbReference type="InterPro" id="IPR027417">
    <property type="entry name" value="P-loop_NTPase"/>
</dbReference>
<dbReference type="Gene3D" id="3.40.50.300">
    <property type="entry name" value="P-loop containing nucleotide triphosphate hydrolases"/>
    <property type="match status" value="1"/>
</dbReference>
<dbReference type="GO" id="GO:0005524">
    <property type="term" value="F:ATP binding"/>
    <property type="evidence" value="ECO:0007669"/>
    <property type="project" value="InterPro"/>
</dbReference>
<dbReference type="GO" id="GO:0016887">
    <property type="term" value="F:ATP hydrolysis activity"/>
    <property type="evidence" value="ECO:0007669"/>
    <property type="project" value="InterPro"/>
</dbReference>
<dbReference type="EMBL" id="AP024169">
    <property type="protein sequence ID" value="BCN29413.1"/>
    <property type="molecule type" value="Genomic_DNA"/>
</dbReference>
<name>A0A7R7EIJ4_9FIRM</name>
<dbReference type="InterPro" id="IPR041628">
    <property type="entry name" value="ChlI/MoxR_AAA_lid"/>
</dbReference>
<keyword evidence="4" id="KW-1185">Reference proteome</keyword>
<dbReference type="SUPFAM" id="SSF52540">
    <property type="entry name" value="P-loop containing nucleoside triphosphate hydrolases"/>
    <property type="match status" value="1"/>
</dbReference>
<dbReference type="Proteomes" id="UP000595897">
    <property type="component" value="Chromosome"/>
</dbReference>
<dbReference type="PIRSF" id="PIRSF002849">
    <property type="entry name" value="AAA_ATPase_chaperone_MoxR_prd"/>
    <property type="match status" value="1"/>
</dbReference>
<proteinExistence type="predicted"/>
<evidence type="ECO:0000313" key="4">
    <source>
        <dbReference type="Proteomes" id="UP000595897"/>
    </source>
</evidence>
<dbReference type="AlphaFoldDB" id="A0A7R7EIJ4"/>
<dbReference type="PANTHER" id="PTHR42759:SF5">
    <property type="entry name" value="METHANOL DEHYDROGENASE REGULATOR"/>
    <property type="match status" value="1"/>
</dbReference>
<accession>A0A7R7EIJ4</accession>
<organism evidence="3 4">
    <name type="scientific">Anaeromicropila herbilytica</name>
    <dbReference type="NCBI Taxonomy" id="2785025"/>
    <lineage>
        <taxon>Bacteria</taxon>
        <taxon>Bacillati</taxon>
        <taxon>Bacillota</taxon>
        <taxon>Clostridia</taxon>
        <taxon>Lachnospirales</taxon>
        <taxon>Lachnospiraceae</taxon>
        <taxon>Anaeromicropila</taxon>
    </lineage>
</organism>
<dbReference type="Gene3D" id="1.10.8.80">
    <property type="entry name" value="Magnesium chelatase subunit I, C-Terminal domain"/>
    <property type="match status" value="1"/>
</dbReference>
<evidence type="ECO:0000259" key="2">
    <source>
        <dbReference type="Pfam" id="PF17863"/>
    </source>
</evidence>
<evidence type="ECO:0000313" key="3">
    <source>
        <dbReference type="EMBL" id="BCN29413.1"/>
    </source>
</evidence>